<dbReference type="EMBL" id="JAIWYP010000007">
    <property type="protein sequence ID" value="KAH3795587.1"/>
    <property type="molecule type" value="Genomic_DNA"/>
</dbReference>
<keyword evidence="1" id="KW-0472">Membrane</keyword>
<organism evidence="2 3">
    <name type="scientific">Dreissena polymorpha</name>
    <name type="common">Zebra mussel</name>
    <name type="synonym">Mytilus polymorpha</name>
    <dbReference type="NCBI Taxonomy" id="45954"/>
    <lineage>
        <taxon>Eukaryota</taxon>
        <taxon>Metazoa</taxon>
        <taxon>Spiralia</taxon>
        <taxon>Lophotrochozoa</taxon>
        <taxon>Mollusca</taxon>
        <taxon>Bivalvia</taxon>
        <taxon>Autobranchia</taxon>
        <taxon>Heteroconchia</taxon>
        <taxon>Euheterodonta</taxon>
        <taxon>Imparidentia</taxon>
        <taxon>Neoheterodontei</taxon>
        <taxon>Myida</taxon>
        <taxon>Dreissenoidea</taxon>
        <taxon>Dreissenidae</taxon>
        <taxon>Dreissena</taxon>
    </lineage>
</organism>
<keyword evidence="3" id="KW-1185">Reference proteome</keyword>
<evidence type="ECO:0000313" key="3">
    <source>
        <dbReference type="Proteomes" id="UP000828390"/>
    </source>
</evidence>
<evidence type="ECO:0000256" key="1">
    <source>
        <dbReference type="SAM" id="Phobius"/>
    </source>
</evidence>
<keyword evidence="1" id="KW-0812">Transmembrane</keyword>
<sequence length="58" mass="6380">MSIPQHTEGKVSDLFDSHWRYFRRFLFVVNVIGGICEISGVGCIGGIGGVLFITVHDV</sequence>
<reference evidence="2" key="2">
    <citation type="submission" date="2020-11" db="EMBL/GenBank/DDBJ databases">
        <authorList>
            <person name="McCartney M.A."/>
            <person name="Auch B."/>
            <person name="Kono T."/>
            <person name="Mallez S."/>
            <person name="Becker A."/>
            <person name="Gohl D.M."/>
            <person name="Silverstein K.A.T."/>
            <person name="Koren S."/>
            <person name="Bechman K.B."/>
            <person name="Herman A."/>
            <person name="Abrahante J.E."/>
            <person name="Garbe J."/>
        </authorList>
    </citation>
    <scope>NUCLEOTIDE SEQUENCE</scope>
    <source>
        <strain evidence="2">Duluth1</strain>
        <tissue evidence="2">Whole animal</tissue>
    </source>
</reference>
<proteinExistence type="predicted"/>
<name>A0A9D4FGV9_DREPO</name>
<evidence type="ECO:0000313" key="2">
    <source>
        <dbReference type="EMBL" id="KAH3795587.1"/>
    </source>
</evidence>
<comment type="caution">
    <text evidence="2">The sequence shown here is derived from an EMBL/GenBank/DDBJ whole genome shotgun (WGS) entry which is preliminary data.</text>
</comment>
<keyword evidence="1" id="KW-1133">Transmembrane helix</keyword>
<protein>
    <submittedName>
        <fullName evidence="2">Uncharacterized protein</fullName>
    </submittedName>
</protein>
<dbReference type="AlphaFoldDB" id="A0A9D4FGV9"/>
<feature type="transmembrane region" description="Helical" evidence="1">
    <location>
        <begin position="25"/>
        <end position="53"/>
    </location>
</feature>
<gene>
    <name evidence="2" type="ORF">DPMN_149142</name>
</gene>
<reference evidence="2" key="1">
    <citation type="journal article" date="2019" name="bioRxiv">
        <title>The Genome of the Zebra Mussel, Dreissena polymorpha: A Resource for Invasive Species Research.</title>
        <authorList>
            <person name="McCartney M.A."/>
            <person name="Auch B."/>
            <person name="Kono T."/>
            <person name="Mallez S."/>
            <person name="Zhang Y."/>
            <person name="Obille A."/>
            <person name="Becker A."/>
            <person name="Abrahante J.E."/>
            <person name="Garbe J."/>
            <person name="Badalamenti J.P."/>
            <person name="Herman A."/>
            <person name="Mangelson H."/>
            <person name="Liachko I."/>
            <person name="Sullivan S."/>
            <person name="Sone E.D."/>
            <person name="Koren S."/>
            <person name="Silverstein K.A.T."/>
            <person name="Beckman K.B."/>
            <person name="Gohl D.M."/>
        </authorList>
    </citation>
    <scope>NUCLEOTIDE SEQUENCE</scope>
    <source>
        <strain evidence="2">Duluth1</strain>
        <tissue evidence="2">Whole animal</tissue>
    </source>
</reference>
<dbReference type="Proteomes" id="UP000828390">
    <property type="component" value="Unassembled WGS sequence"/>
</dbReference>
<accession>A0A9D4FGV9</accession>